<reference evidence="3" key="1">
    <citation type="submission" date="2020-11" db="EMBL/GenBank/DDBJ databases">
        <authorList>
            <consortium name="DOE Joint Genome Institute"/>
            <person name="Ahrendt S."/>
            <person name="Riley R."/>
            <person name="Andreopoulos W."/>
            <person name="Labutti K."/>
            <person name="Pangilinan J."/>
            <person name="Ruiz-Duenas F.J."/>
            <person name="Barrasa J.M."/>
            <person name="Sanchez-Garcia M."/>
            <person name="Camarero S."/>
            <person name="Miyauchi S."/>
            <person name="Serrano A."/>
            <person name="Linde D."/>
            <person name="Babiker R."/>
            <person name="Drula E."/>
            <person name="Ayuso-Fernandez I."/>
            <person name="Pacheco R."/>
            <person name="Padilla G."/>
            <person name="Ferreira P."/>
            <person name="Barriuso J."/>
            <person name="Kellner H."/>
            <person name="Castanera R."/>
            <person name="Alfaro M."/>
            <person name="Ramirez L."/>
            <person name="Pisabarro A.G."/>
            <person name="Kuo A."/>
            <person name="Tritt A."/>
            <person name="Lipzen A."/>
            <person name="He G."/>
            <person name="Yan M."/>
            <person name="Ng V."/>
            <person name="Cullen D."/>
            <person name="Martin F."/>
            <person name="Rosso M.-N."/>
            <person name="Henrissat B."/>
            <person name="Hibbett D."/>
            <person name="Martinez A.T."/>
            <person name="Grigoriev I.V."/>
        </authorList>
    </citation>
    <scope>NUCLEOTIDE SEQUENCE</scope>
    <source>
        <strain evidence="3">CBS 506.95</strain>
    </source>
</reference>
<feature type="domain" description="DRBM" evidence="2">
    <location>
        <begin position="5"/>
        <end position="74"/>
    </location>
</feature>
<gene>
    <name evidence="3" type="ORF">CPB83DRAFT_903990</name>
</gene>
<proteinExistence type="predicted"/>
<keyword evidence="1" id="KW-0694">RNA-binding</keyword>
<dbReference type="Proteomes" id="UP000807306">
    <property type="component" value="Unassembled WGS sequence"/>
</dbReference>
<protein>
    <recommendedName>
        <fullName evidence="2">DRBM domain-containing protein</fullName>
    </recommendedName>
</protein>
<name>A0A9P6JTJ5_9AGAR</name>
<evidence type="ECO:0000313" key="3">
    <source>
        <dbReference type="EMBL" id="KAF9531844.1"/>
    </source>
</evidence>
<evidence type="ECO:0000256" key="1">
    <source>
        <dbReference type="PROSITE-ProRule" id="PRU00266"/>
    </source>
</evidence>
<dbReference type="OrthoDB" id="3246846at2759"/>
<evidence type="ECO:0000313" key="4">
    <source>
        <dbReference type="Proteomes" id="UP000807306"/>
    </source>
</evidence>
<dbReference type="GO" id="GO:0003723">
    <property type="term" value="F:RNA binding"/>
    <property type="evidence" value="ECO:0007669"/>
    <property type="project" value="UniProtKB-UniRule"/>
</dbReference>
<dbReference type="Pfam" id="PF00035">
    <property type="entry name" value="dsrm"/>
    <property type="match status" value="1"/>
</dbReference>
<comment type="caution">
    <text evidence="3">The sequence shown here is derived from an EMBL/GenBank/DDBJ whole genome shotgun (WGS) entry which is preliminary data.</text>
</comment>
<sequence>MPEDTGTSRLNAYLQGQQKLRVVTYAETQAVLNNERFWTVVCKIDGVARGTGTDLKKSTAKNMAADQAYEFLSKD</sequence>
<keyword evidence="4" id="KW-1185">Reference proteome</keyword>
<dbReference type="EMBL" id="MU157833">
    <property type="protein sequence ID" value="KAF9531844.1"/>
    <property type="molecule type" value="Genomic_DNA"/>
</dbReference>
<dbReference type="AlphaFoldDB" id="A0A9P6JTJ5"/>
<accession>A0A9P6JTJ5</accession>
<dbReference type="PROSITE" id="PS50137">
    <property type="entry name" value="DS_RBD"/>
    <property type="match status" value="1"/>
</dbReference>
<organism evidence="3 4">
    <name type="scientific">Crepidotus variabilis</name>
    <dbReference type="NCBI Taxonomy" id="179855"/>
    <lineage>
        <taxon>Eukaryota</taxon>
        <taxon>Fungi</taxon>
        <taxon>Dikarya</taxon>
        <taxon>Basidiomycota</taxon>
        <taxon>Agaricomycotina</taxon>
        <taxon>Agaricomycetes</taxon>
        <taxon>Agaricomycetidae</taxon>
        <taxon>Agaricales</taxon>
        <taxon>Agaricineae</taxon>
        <taxon>Crepidotaceae</taxon>
        <taxon>Crepidotus</taxon>
    </lineage>
</organism>
<dbReference type="Gene3D" id="3.30.160.20">
    <property type="match status" value="1"/>
</dbReference>
<dbReference type="SUPFAM" id="SSF54768">
    <property type="entry name" value="dsRNA-binding domain-like"/>
    <property type="match status" value="1"/>
</dbReference>
<evidence type="ECO:0000259" key="2">
    <source>
        <dbReference type="PROSITE" id="PS50137"/>
    </source>
</evidence>
<dbReference type="InterPro" id="IPR014720">
    <property type="entry name" value="dsRBD_dom"/>
</dbReference>